<evidence type="ECO:0000256" key="7">
    <source>
        <dbReference type="ARBA" id="ARBA00022771"/>
    </source>
</evidence>
<feature type="domain" description="Thioredoxin" evidence="19">
    <location>
        <begin position="9"/>
        <end position="135"/>
    </location>
</feature>
<comment type="pathway">
    <text evidence="3 16">Protein modification; protein ubiquitination.</text>
</comment>
<dbReference type="PROSITE" id="PS00518">
    <property type="entry name" value="ZF_RING_1"/>
    <property type="match status" value="1"/>
</dbReference>
<evidence type="ECO:0000256" key="13">
    <source>
        <dbReference type="ARBA" id="ARBA00023157"/>
    </source>
</evidence>
<keyword evidence="11" id="KW-0249">Electron transport</keyword>
<dbReference type="PANTHER" id="PTHR12313">
    <property type="entry name" value="E3 UBIQUITIN-PROTEIN LIGASE RNF5-RELATED"/>
    <property type="match status" value="1"/>
</dbReference>
<evidence type="ECO:0000256" key="1">
    <source>
        <dbReference type="ARBA" id="ARBA00000900"/>
    </source>
</evidence>
<dbReference type="SUPFAM" id="SSF52833">
    <property type="entry name" value="Thioredoxin-like"/>
    <property type="match status" value="1"/>
</dbReference>
<dbReference type="GO" id="GO:0005789">
    <property type="term" value="C:endoplasmic reticulum membrane"/>
    <property type="evidence" value="ECO:0007669"/>
    <property type="project" value="UniProtKB-SubCell"/>
</dbReference>
<reference evidence="20" key="1">
    <citation type="submission" date="2023-05" db="EMBL/GenBank/DDBJ databases">
        <authorList>
            <person name="Huff M."/>
        </authorList>
    </citation>
    <scope>NUCLEOTIDE SEQUENCE</scope>
</reference>
<dbReference type="InterPro" id="IPR027370">
    <property type="entry name" value="Znf-RING_euk"/>
</dbReference>
<dbReference type="NCBIfam" id="TIGR01068">
    <property type="entry name" value="thioredoxin"/>
    <property type="match status" value="1"/>
</dbReference>
<evidence type="ECO:0000256" key="4">
    <source>
        <dbReference type="ARBA" id="ARBA00022448"/>
    </source>
</evidence>
<proteinExistence type="predicted"/>
<evidence type="ECO:0000256" key="10">
    <source>
        <dbReference type="ARBA" id="ARBA00022946"/>
    </source>
</evidence>
<dbReference type="InterPro" id="IPR005746">
    <property type="entry name" value="Thioredoxin"/>
</dbReference>
<dbReference type="EMBL" id="OU503047">
    <property type="protein sequence ID" value="CAI9773494.1"/>
    <property type="molecule type" value="Genomic_DNA"/>
</dbReference>
<dbReference type="CDD" id="cd16745">
    <property type="entry name" value="RING-HC_AtRMA-like"/>
    <property type="match status" value="1"/>
</dbReference>
<dbReference type="Pfam" id="PF13445">
    <property type="entry name" value="zf-RING_UBOX"/>
    <property type="match status" value="1"/>
</dbReference>
<keyword evidence="13" id="KW-1015">Disulfide bond</keyword>
<dbReference type="InterPro" id="IPR036249">
    <property type="entry name" value="Thioredoxin-like_sf"/>
</dbReference>
<keyword evidence="8 16" id="KW-0833">Ubl conjugation pathway</keyword>
<keyword evidence="9 16" id="KW-0862">Zinc</keyword>
<evidence type="ECO:0000313" key="21">
    <source>
        <dbReference type="Proteomes" id="UP000834106"/>
    </source>
</evidence>
<evidence type="ECO:0000256" key="17">
    <source>
        <dbReference type="SAM" id="MobiDB-lite"/>
    </source>
</evidence>
<dbReference type="InterPro" id="IPR013766">
    <property type="entry name" value="Thioredoxin_domain"/>
</dbReference>
<dbReference type="InterPro" id="IPR045103">
    <property type="entry name" value="RNF5/RNF185-like"/>
</dbReference>
<dbReference type="Pfam" id="PF00085">
    <property type="entry name" value="Thioredoxin"/>
    <property type="match status" value="1"/>
</dbReference>
<comment type="domain">
    <text evidence="16">The RING-type zinc finger domain is responsible for E3 ligase activity.</text>
</comment>
<dbReference type="PROSITE" id="PS51352">
    <property type="entry name" value="THIOREDOXIN_2"/>
    <property type="match status" value="1"/>
</dbReference>
<comment type="catalytic activity">
    <reaction evidence="1 16">
        <text>S-ubiquitinyl-[E2 ubiquitin-conjugating enzyme]-L-cysteine + [acceptor protein]-L-lysine = [E2 ubiquitin-conjugating enzyme]-L-cysteine + N(6)-ubiquitinyl-[acceptor protein]-L-lysine.</text>
        <dbReference type="EC" id="2.3.2.27"/>
    </reaction>
</comment>
<evidence type="ECO:0000256" key="15">
    <source>
        <dbReference type="PROSITE-ProRule" id="PRU00175"/>
    </source>
</evidence>
<keyword evidence="10" id="KW-0809">Transit peptide</keyword>
<dbReference type="Gene3D" id="3.30.40.10">
    <property type="entry name" value="Zinc/RING finger domain, C3HC4 (zinc finger)"/>
    <property type="match status" value="1"/>
</dbReference>
<dbReference type="InterPro" id="IPR001841">
    <property type="entry name" value="Znf_RING"/>
</dbReference>
<evidence type="ECO:0000256" key="6">
    <source>
        <dbReference type="ARBA" id="ARBA00022723"/>
    </source>
</evidence>
<dbReference type="InterPro" id="IPR013083">
    <property type="entry name" value="Znf_RING/FYVE/PHD"/>
</dbReference>
<dbReference type="InterPro" id="IPR017907">
    <property type="entry name" value="Znf_RING_CS"/>
</dbReference>
<evidence type="ECO:0000256" key="2">
    <source>
        <dbReference type="ARBA" id="ARBA00004308"/>
    </source>
</evidence>
<keyword evidence="4" id="KW-0813">Transport</keyword>
<dbReference type="GO" id="GO:0061630">
    <property type="term" value="F:ubiquitin protein ligase activity"/>
    <property type="evidence" value="ECO:0007669"/>
    <property type="project" value="UniProtKB-UniRule"/>
</dbReference>
<dbReference type="PROSITE" id="PS50089">
    <property type="entry name" value="ZF_RING_2"/>
    <property type="match status" value="1"/>
</dbReference>
<dbReference type="EC" id="2.3.2.27" evidence="16"/>
<name>A0AAD1ZQ16_9LAMI</name>
<dbReference type="Gene3D" id="3.40.30.10">
    <property type="entry name" value="Glutaredoxin"/>
    <property type="match status" value="1"/>
</dbReference>
<evidence type="ECO:0000256" key="8">
    <source>
        <dbReference type="ARBA" id="ARBA00022786"/>
    </source>
</evidence>
<dbReference type="SUPFAM" id="SSF57850">
    <property type="entry name" value="RING/U-box"/>
    <property type="match status" value="1"/>
</dbReference>
<dbReference type="PROSITE" id="PS00194">
    <property type="entry name" value="THIOREDOXIN_1"/>
    <property type="match status" value="1"/>
</dbReference>
<accession>A0AAD1ZQ16</accession>
<dbReference type="PRINTS" id="PR00421">
    <property type="entry name" value="THIOREDOXIN"/>
</dbReference>
<keyword evidence="14" id="KW-0676">Redox-active center</keyword>
<keyword evidence="21" id="KW-1185">Reference proteome</keyword>
<keyword evidence="7 15" id="KW-0863">Zinc-finger</keyword>
<evidence type="ECO:0000313" key="20">
    <source>
        <dbReference type="EMBL" id="CAI9773494.1"/>
    </source>
</evidence>
<evidence type="ECO:0000256" key="14">
    <source>
        <dbReference type="ARBA" id="ARBA00023284"/>
    </source>
</evidence>
<sequence length="440" mass="48637">MTDLSVAASNIHSAAAYFRLKRLRDMGVAGVTDATWKSLVLESDLPVLVEFWAPWCGPCRMMHPLIDKLAKQYAGKLNCYKVNKDDSPSIATQYAIRSIPTVIIFKNGEKKGAVIDSIFIQSYMAFQQNFSAPTMHFSSEGDVSLKQKCNSVSPTATASENVNGCFDCNICLDSAHDPVVTLCGHLYCWPCIYKWLQIQNSSLESDDKPKCPICKAYITTSSLVPLYGRGSSSAEFDGKKHQLDLIIPHRPPAHGMNTLLAPNQQLQPNPFRPQQPSFHQAFGNYASMTPSSFGETTMTSFFNPTIYMFGEMVFSRMFGSSETSLFSYPYRNSYPVTGNGGPRLRRQEMQVSHSAHCIAVQMVGLLLRAVLGRADSISGTLQSRVATNVLLSPKDELYWNIRPGNRTTKPLSGSNPTYSPPQPPYSATTSNLKDSCSQLK</sequence>
<feature type="compositionally biased region" description="Polar residues" evidence="17">
    <location>
        <begin position="425"/>
        <end position="440"/>
    </location>
</feature>
<protein>
    <recommendedName>
        <fullName evidence="16">E3 ubiquitin-protein ligase RMA</fullName>
        <ecNumber evidence="16">2.3.2.27</ecNumber>
    </recommendedName>
    <alternativeName>
        <fullName evidence="16">Protein RING membrane-anchor</fullName>
    </alternativeName>
    <alternativeName>
        <fullName evidence="16">RING-type E3 ubiquitin transferase RMA</fullName>
    </alternativeName>
</protein>
<evidence type="ECO:0000256" key="5">
    <source>
        <dbReference type="ARBA" id="ARBA00022679"/>
    </source>
</evidence>
<evidence type="ECO:0000256" key="3">
    <source>
        <dbReference type="ARBA" id="ARBA00004906"/>
    </source>
</evidence>
<evidence type="ECO:0000256" key="11">
    <source>
        <dbReference type="ARBA" id="ARBA00022982"/>
    </source>
</evidence>
<feature type="compositionally biased region" description="Polar residues" evidence="17">
    <location>
        <begin position="405"/>
        <end position="417"/>
    </location>
</feature>
<evidence type="ECO:0000256" key="12">
    <source>
        <dbReference type="ARBA" id="ARBA00023136"/>
    </source>
</evidence>
<keyword evidence="12" id="KW-0472">Membrane</keyword>
<feature type="region of interest" description="Disordered" evidence="17">
    <location>
        <begin position="402"/>
        <end position="440"/>
    </location>
</feature>
<dbReference type="FunFam" id="3.40.30.10:FF:000001">
    <property type="entry name" value="Thioredoxin"/>
    <property type="match status" value="1"/>
</dbReference>
<feature type="domain" description="RING-type" evidence="18">
    <location>
        <begin position="168"/>
        <end position="215"/>
    </location>
</feature>
<dbReference type="CDD" id="cd02947">
    <property type="entry name" value="TRX_family"/>
    <property type="match status" value="1"/>
</dbReference>
<comment type="function">
    <text evidence="16">E3 ubiquitin-protein ligase.</text>
</comment>
<keyword evidence="5 16" id="KW-0808">Transferase</keyword>
<dbReference type="SMART" id="SM00184">
    <property type="entry name" value="RING"/>
    <property type="match status" value="1"/>
</dbReference>
<evidence type="ECO:0000259" key="18">
    <source>
        <dbReference type="PROSITE" id="PS50089"/>
    </source>
</evidence>
<comment type="subcellular location">
    <subcellularLocation>
        <location evidence="2">Endomembrane system</location>
    </subcellularLocation>
    <subcellularLocation>
        <location evidence="16">Endoplasmic reticulum membrane</location>
        <topology evidence="16">Single-pass type IV membrane protein</topology>
    </subcellularLocation>
</comment>
<evidence type="ECO:0000259" key="19">
    <source>
        <dbReference type="PROSITE" id="PS51352"/>
    </source>
</evidence>
<dbReference type="GO" id="GO:0015035">
    <property type="term" value="F:protein-disulfide reductase activity"/>
    <property type="evidence" value="ECO:0007669"/>
    <property type="project" value="InterPro"/>
</dbReference>
<keyword evidence="6 16" id="KW-0479">Metal-binding</keyword>
<dbReference type="InterPro" id="IPR017937">
    <property type="entry name" value="Thioredoxin_CS"/>
</dbReference>
<dbReference type="GO" id="GO:0008270">
    <property type="term" value="F:zinc ion binding"/>
    <property type="evidence" value="ECO:0007669"/>
    <property type="project" value="UniProtKB-KW"/>
</dbReference>
<dbReference type="Proteomes" id="UP000834106">
    <property type="component" value="Chromosome 12"/>
</dbReference>
<dbReference type="GO" id="GO:0006511">
    <property type="term" value="P:ubiquitin-dependent protein catabolic process"/>
    <property type="evidence" value="ECO:0007669"/>
    <property type="project" value="UniProtKB-UniRule"/>
</dbReference>
<dbReference type="AlphaFoldDB" id="A0AAD1ZQ16"/>
<evidence type="ECO:0000256" key="9">
    <source>
        <dbReference type="ARBA" id="ARBA00022833"/>
    </source>
</evidence>
<keyword evidence="16" id="KW-0256">Endoplasmic reticulum</keyword>
<evidence type="ECO:0000256" key="16">
    <source>
        <dbReference type="RuleBase" id="RU369090"/>
    </source>
</evidence>
<organism evidence="20 21">
    <name type="scientific">Fraxinus pennsylvanica</name>
    <dbReference type="NCBI Taxonomy" id="56036"/>
    <lineage>
        <taxon>Eukaryota</taxon>
        <taxon>Viridiplantae</taxon>
        <taxon>Streptophyta</taxon>
        <taxon>Embryophyta</taxon>
        <taxon>Tracheophyta</taxon>
        <taxon>Spermatophyta</taxon>
        <taxon>Magnoliopsida</taxon>
        <taxon>eudicotyledons</taxon>
        <taxon>Gunneridae</taxon>
        <taxon>Pentapetalae</taxon>
        <taxon>asterids</taxon>
        <taxon>lamiids</taxon>
        <taxon>Lamiales</taxon>
        <taxon>Oleaceae</taxon>
        <taxon>Oleeae</taxon>
        <taxon>Fraxinus</taxon>
    </lineage>
</organism>
<gene>
    <name evidence="20" type="ORF">FPE_LOCUS20924</name>
</gene>